<gene>
    <name evidence="2" type="ORF">R7U35_01825</name>
</gene>
<dbReference type="EMBL" id="JAWPFC010000003">
    <property type="protein sequence ID" value="MDW2893429.1"/>
    <property type="molecule type" value="Genomic_DNA"/>
</dbReference>
<keyword evidence="1" id="KW-0472">Membrane</keyword>
<feature type="transmembrane region" description="Helical" evidence="1">
    <location>
        <begin position="16"/>
        <end position="37"/>
    </location>
</feature>
<protein>
    <submittedName>
        <fullName evidence="2">YwaF family protein</fullName>
    </submittedName>
</protein>
<dbReference type="AlphaFoldDB" id="A0AAJ2P871"/>
<dbReference type="Pfam" id="PF14808">
    <property type="entry name" value="TMEM164"/>
    <property type="match status" value="1"/>
</dbReference>
<evidence type="ECO:0000256" key="1">
    <source>
        <dbReference type="SAM" id="Phobius"/>
    </source>
</evidence>
<feature type="transmembrane region" description="Helical" evidence="1">
    <location>
        <begin position="185"/>
        <end position="207"/>
    </location>
</feature>
<sequence length="349" mass="41532">MFYFDWRKSDLDANSYFFIVYIGLILGLLSIVALYFFRKNLETWYIHKNQIQFKVSLFYRIKNWFIFIGILIWFFSYISRTILLEINDYIYKWEYLPLHLCRLIVLICASLMIFNRTNWAKYIVIPGFLGSILALSFPQIGFDAGIVMDDIEFQGIKFEQNVSESELMNLAKTKNLGINWAPDNYFFWEFIFSHLLSLVLPFFLTFINGKNSKLDIKSFWKSILFTFLMASFTFFLSWGIEKIIENQGDNRLKIAWNGNWFYMGKDGQPTIGELGKWPWNFPVLTIIFLFAFFIVFLTKMFLEKLNFYLLIANSKIETKCEPKSWKQVLSQNNLSQKWIKILTKSKILT</sequence>
<feature type="transmembrane region" description="Helical" evidence="1">
    <location>
        <begin position="219"/>
        <end position="240"/>
    </location>
</feature>
<keyword evidence="1" id="KW-1133">Transmembrane helix</keyword>
<feature type="transmembrane region" description="Helical" evidence="1">
    <location>
        <begin position="95"/>
        <end position="115"/>
    </location>
</feature>
<reference evidence="2" key="1">
    <citation type="submission" date="2023-10" db="EMBL/GenBank/DDBJ databases">
        <title>Genome sequences of Mycoplasma ovipneumoniae isolated from goats.</title>
        <authorList>
            <person name="Spergser J."/>
        </authorList>
    </citation>
    <scope>NUCLEOTIDE SEQUENCE</scope>
    <source>
        <strain evidence="2">168</strain>
    </source>
</reference>
<dbReference type="Proteomes" id="UP001286563">
    <property type="component" value="Unassembled WGS sequence"/>
</dbReference>
<evidence type="ECO:0000313" key="2">
    <source>
        <dbReference type="EMBL" id="MDW2893429.1"/>
    </source>
</evidence>
<feature type="transmembrane region" description="Helical" evidence="1">
    <location>
        <begin position="122"/>
        <end position="140"/>
    </location>
</feature>
<feature type="transmembrane region" description="Helical" evidence="1">
    <location>
        <begin position="279"/>
        <end position="302"/>
    </location>
</feature>
<organism evidence="2 3">
    <name type="scientific">Mesomycoplasma ovipneumoniae</name>
    <dbReference type="NCBI Taxonomy" id="29562"/>
    <lineage>
        <taxon>Bacteria</taxon>
        <taxon>Bacillati</taxon>
        <taxon>Mycoplasmatota</taxon>
        <taxon>Mycoplasmoidales</taxon>
        <taxon>Metamycoplasmataceae</taxon>
        <taxon>Mesomycoplasma</taxon>
    </lineage>
</organism>
<dbReference type="RefSeq" id="WP_318051543.1">
    <property type="nucleotide sequence ID" value="NZ_JAWPFA010000001.1"/>
</dbReference>
<proteinExistence type="predicted"/>
<accession>A0AAJ2P871</accession>
<name>A0AAJ2P871_9BACT</name>
<evidence type="ECO:0000313" key="3">
    <source>
        <dbReference type="Proteomes" id="UP001286563"/>
    </source>
</evidence>
<comment type="caution">
    <text evidence="2">The sequence shown here is derived from an EMBL/GenBank/DDBJ whole genome shotgun (WGS) entry which is preliminary data.</text>
</comment>
<keyword evidence="1" id="KW-0812">Transmembrane</keyword>
<feature type="transmembrane region" description="Helical" evidence="1">
    <location>
        <begin position="57"/>
        <end position="75"/>
    </location>
</feature>